<reference evidence="2 3" key="1">
    <citation type="submission" date="2016-11" db="EMBL/GenBank/DDBJ databases">
        <authorList>
            <person name="Jaros S."/>
            <person name="Januszkiewicz K."/>
            <person name="Wedrychowicz H."/>
        </authorList>
    </citation>
    <scope>NUCLEOTIDE SEQUENCE [LARGE SCALE GENOMIC DNA]</scope>
    <source>
        <strain evidence="2 3">DSM 22153</strain>
    </source>
</reference>
<evidence type="ECO:0008006" key="4">
    <source>
        <dbReference type="Google" id="ProtNLM"/>
    </source>
</evidence>
<dbReference type="Pfam" id="PF08904">
    <property type="entry name" value="EipB_like"/>
    <property type="match status" value="1"/>
</dbReference>
<feature type="chain" id="PRO_5013223651" description="DUF1849 family protein" evidence="1">
    <location>
        <begin position="28"/>
        <end position="289"/>
    </location>
</feature>
<dbReference type="EMBL" id="FRBW01000002">
    <property type="protein sequence ID" value="SHM04642.1"/>
    <property type="molecule type" value="Genomic_DNA"/>
</dbReference>
<feature type="signal peptide" evidence="1">
    <location>
        <begin position="1"/>
        <end position="27"/>
    </location>
</feature>
<keyword evidence="1" id="KW-0732">Signal</keyword>
<gene>
    <name evidence="2" type="ORF">SAMN05444272_1641</name>
</gene>
<evidence type="ECO:0000256" key="1">
    <source>
        <dbReference type="SAM" id="SignalP"/>
    </source>
</evidence>
<organism evidence="2 3">
    <name type="scientific">Roseibium suaedae</name>
    <dbReference type="NCBI Taxonomy" id="735517"/>
    <lineage>
        <taxon>Bacteria</taxon>
        <taxon>Pseudomonadati</taxon>
        <taxon>Pseudomonadota</taxon>
        <taxon>Alphaproteobacteria</taxon>
        <taxon>Hyphomicrobiales</taxon>
        <taxon>Stappiaceae</taxon>
        <taxon>Roseibium</taxon>
    </lineage>
</organism>
<evidence type="ECO:0000313" key="2">
    <source>
        <dbReference type="EMBL" id="SHM04642.1"/>
    </source>
</evidence>
<dbReference type="Proteomes" id="UP000186002">
    <property type="component" value="Unassembled WGS sequence"/>
</dbReference>
<proteinExistence type="predicted"/>
<protein>
    <recommendedName>
        <fullName evidence="4">DUF1849 family protein</fullName>
    </recommendedName>
</protein>
<evidence type="ECO:0000313" key="3">
    <source>
        <dbReference type="Proteomes" id="UP000186002"/>
    </source>
</evidence>
<accession>A0A1M7FKL6</accession>
<name>A0A1M7FKL6_9HYPH</name>
<dbReference type="OrthoDB" id="9815514at2"/>
<keyword evidence="3" id="KW-1185">Reference proteome</keyword>
<dbReference type="STRING" id="735517.SAMN05444272_1641"/>
<dbReference type="RefSeq" id="WP_084081871.1">
    <property type="nucleotide sequence ID" value="NZ_FRBW01000002.1"/>
</dbReference>
<dbReference type="AlphaFoldDB" id="A0A1M7FKL6"/>
<dbReference type="InterPro" id="IPR015000">
    <property type="entry name" value="EipB-like"/>
</dbReference>
<sequence length="289" mass="30885">MTLSICPPARIRLSAAAAVLAGMTAFAVTGSLASAAELAPHRAIYDLELGEASDALSISALTGRMAYEVSGSVCDGYSVNFRFMTDMRDEDGGSQVTDLRSSSHESGSADAFQFLSETFVDRKLIEETRGSANREKNGEKSVELKVPAAKTFPISSKALFPTEHIKALIEAAKAGQHFFTADIFDGSETGDKVFTTTAVIGASEQETAVETGPEKAARAALAGKTYWPVTVAYFEPGIGATGEQEPSYQLSFLLYENGISRKMTLDYGDFTIKAQLNNLEVRTGEPCTN</sequence>